<dbReference type="SUPFAM" id="SSF118010">
    <property type="entry name" value="TM1457-like"/>
    <property type="match status" value="1"/>
</dbReference>
<name>A0ABT2M1G1_9FIRM</name>
<dbReference type="GO" id="GO:0008233">
    <property type="term" value="F:peptidase activity"/>
    <property type="evidence" value="ECO:0007669"/>
    <property type="project" value="UniProtKB-KW"/>
</dbReference>
<sequence length="107" mass="11874">MTKVTIFKQQGLYKGFEVSGHSGYADAGEDIVCAAISALTINCINSIETFTNDEFLLDTDEEAGLIRLIFSYKPGSKSELLIDSLALGLREIENENKEYITLDFKEV</sequence>
<dbReference type="PANTHER" id="PTHR39178:SF1">
    <property type="entry name" value="RIBOSOMAL-PROCESSING CYSTEINE PROTEASE PRP"/>
    <property type="match status" value="1"/>
</dbReference>
<keyword evidence="2 7" id="KW-0645">Protease</keyword>
<comment type="caution">
    <text evidence="7">The sequence shown here is derived from an EMBL/GenBank/DDBJ whole genome shotgun (WGS) entry which is preliminary data.</text>
</comment>
<dbReference type="EMBL" id="JAODBU010000008">
    <property type="protein sequence ID" value="MCT7399373.1"/>
    <property type="molecule type" value="Genomic_DNA"/>
</dbReference>
<organism evidence="7 8">
    <name type="scientific">Eubacterium album</name>
    <dbReference type="NCBI Taxonomy" id="2978477"/>
    <lineage>
        <taxon>Bacteria</taxon>
        <taxon>Bacillati</taxon>
        <taxon>Bacillota</taxon>
        <taxon>Clostridia</taxon>
        <taxon>Eubacteriales</taxon>
        <taxon>Eubacteriaceae</taxon>
        <taxon>Eubacterium</taxon>
    </lineage>
</organism>
<evidence type="ECO:0000256" key="4">
    <source>
        <dbReference type="ARBA" id="ARBA00022807"/>
    </source>
</evidence>
<dbReference type="CDD" id="cd16332">
    <property type="entry name" value="Prp-like"/>
    <property type="match status" value="1"/>
</dbReference>
<evidence type="ECO:0000256" key="5">
    <source>
        <dbReference type="ARBA" id="ARBA00044503"/>
    </source>
</evidence>
<evidence type="ECO:0000256" key="2">
    <source>
        <dbReference type="ARBA" id="ARBA00022670"/>
    </source>
</evidence>
<proteinExistence type="inferred from homology"/>
<evidence type="ECO:0000256" key="1">
    <source>
        <dbReference type="ARBA" id="ARBA00022517"/>
    </source>
</evidence>
<evidence type="ECO:0000256" key="6">
    <source>
        <dbReference type="ARBA" id="ARBA00044538"/>
    </source>
</evidence>
<protein>
    <recommendedName>
        <fullName evidence="6">Ribosomal processing cysteine protease Prp</fullName>
    </recommendedName>
</protein>
<accession>A0ABT2M1G1</accession>
<dbReference type="Gene3D" id="3.30.70.1490">
    <property type="entry name" value="Cysteine protease Prp"/>
    <property type="match status" value="1"/>
</dbReference>
<keyword evidence="4" id="KW-0788">Thiol protease</keyword>
<dbReference type="InterPro" id="IPR036764">
    <property type="entry name" value="Peptidase_Prp_sf"/>
</dbReference>
<dbReference type="Proteomes" id="UP001431199">
    <property type="component" value="Unassembled WGS sequence"/>
</dbReference>
<evidence type="ECO:0000313" key="7">
    <source>
        <dbReference type="EMBL" id="MCT7399373.1"/>
    </source>
</evidence>
<keyword evidence="3" id="KW-0378">Hydrolase</keyword>
<comment type="similarity">
    <text evidence="5">Belongs to the Prp family.</text>
</comment>
<dbReference type="PANTHER" id="PTHR39178">
    <property type="entry name" value="HYPOTHETICAL RIBOSOME-ASSOCIATED PROTEIN"/>
    <property type="match status" value="1"/>
</dbReference>
<keyword evidence="1" id="KW-0690">Ribosome biogenesis</keyword>
<evidence type="ECO:0000256" key="3">
    <source>
        <dbReference type="ARBA" id="ARBA00022801"/>
    </source>
</evidence>
<dbReference type="InterPro" id="IPR007422">
    <property type="entry name" value="Peptidase_Prp"/>
</dbReference>
<reference evidence="7" key="1">
    <citation type="submission" date="2022-09" db="EMBL/GenBank/DDBJ databases">
        <title>Eubacterium sp. LFL-14 isolated from human feces.</title>
        <authorList>
            <person name="Liu F."/>
        </authorList>
    </citation>
    <scope>NUCLEOTIDE SEQUENCE</scope>
    <source>
        <strain evidence="7">LFL-14</strain>
    </source>
</reference>
<dbReference type="Pfam" id="PF04327">
    <property type="entry name" value="Peptidase_Prp"/>
    <property type="match status" value="1"/>
</dbReference>
<gene>
    <name evidence="7" type="ORF">N5B56_09800</name>
</gene>
<keyword evidence="8" id="KW-1185">Reference proteome</keyword>
<dbReference type="GO" id="GO:0006508">
    <property type="term" value="P:proteolysis"/>
    <property type="evidence" value="ECO:0007669"/>
    <property type="project" value="UniProtKB-KW"/>
</dbReference>
<evidence type="ECO:0000313" key="8">
    <source>
        <dbReference type="Proteomes" id="UP001431199"/>
    </source>
</evidence>
<dbReference type="RefSeq" id="WP_022089583.1">
    <property type="nucleotide sequence ID" value="NZ_JAODBU010000008.1"/>
</dbReference>